<gene>
    <name evidence="1" type="ORF">GSM42_11660</name>
</gene>
<evidence type="ECO:0000313" key="2">
    <source>
        <dbReference type="Proteomes" id="UP000430692"/>
    </source>
</evidence>
<protein>
    <submittedName>
        <fullName evidence="1">Uncharacterized protein</fullName>
    </submittedName>
</protein>
<dbReference type="Proteomes" id="UP000430692">
    <property type="component" value="Unassembled WGS sequence"/>
</dbReference>
<comment type="caution">
    <text evidence="1">The sequence shown here is derived from an EMBL/GenBank/DDBJ whole genome shotgun (WGS) entry which is preliminary data.</text>
</comment>
<dbReference type="RefSeq" id="WP_160801713.1">
    <property type="nucleotide sequence ID" value="NZ_WUUL01000007.1"/>
</dbReference>
<proteinExistence type="predicted"/>
<accession>A0A6I4VW89</accession>
<sequence>MTITASDAAQLQKFFEDNEIELTGLESGEQLTAKHLKAFETEITYNYKGSKIILSGPTFEHVDKSTFQVYAVYQVGDTILVKRVWELKASKNGRVTLCTRTADPYKYPQNPDVDFQNRYDTFPVKLIGYKWAK</sequence>
<evidence type="ECO:0000313" key="1">
    <source>
        <dbReference type="EMBL" id="MXQ54355.1"/>
    </source>
</evidence>
<dbReference type="AlphaFoldDB" id="A0A6I4VW89"/>
<dbReference type="EMBL" id="WUUL01000007">
    <property type="protein sequence ID" value="MXQ54355.1"/>
    <property type="molecule type" value="Genomic_DNA"/>
</dbReference>
<name>A0A6I4VW89_9BACL</name>
<reference evidence="1 2" key="1">
    <citation type="submission" date="2019-12" db="EMBL/GenBank/DDBJ databases">
        <title>Whole-genome analyses of novel actinobacteria.</title>
        <authorList>
            <person name="Sahin N."/>
            <person name="Saygin H."/>
        </authorList>
    </citation>
    <scope>NUCLEOTIDE SEQUENCE [LARGE SCALE GENOMIC DNA]</scope>
    <source>
        <strain evidence="1 2">KC615</strain>
    </source>
</reference>
<keyword evidence="2" id="KW-1185">Reference proteome</keyword>
<organism evidence="1 2">
    <name type="scientific">Shimazuella alba</name>
    <dbReference type="NCBI Taxonomy" id="2690964"/>
    <lineage>
        <taxon>Bacteria</taxon>
        <taxon>Bacillati</taxon>
        <taxon>Bacillota</taxon>
        <taxon>Bacilli</taxon>
        <taxon>Bacillales</taxon>
        <taxon>Thermoactinomycetaceae</taxon>
        <taxon>Shimazuella</taxon>
    </lineage>
</organism>